<name>A0A6A6UCI7_9PEZI</name>
<reference evidence="1" key="1">
    <citation type="journal article" date="2020" name="Stud. Mycol.">
        <title>101 Dothideomycetes genomes: a test case for predicting lifestyles and emergence of pathogens.</title>
        <authorList>
            <person name="Haridas S."/>
            <person name="Albert R."/>
            <person name="Binder M."/>
            <person name="Bloem J."/>
            <person name="Labutti K."/>
            <person name="Salamov A."/>
            <person name="Andreopoulos B."/>
            <person name="Baker S."/>
            <person name="Barry K."/>
            <person name="Bills G."/>
            <person name="Bluhm B."/>
            <person name="Cannon C."/>
            <person name="Castanera R."/>
            <person name="Culley D."/>
            <person name="Daum C."/>
            <person name="Ezra D."/>
            <person name="Gonzalez J."/>
            <person name="Henrissat B."/>
            <person name="Kuo A."/>
            <person name="Liang C."/>
            <person name="Lipzen A."/>
            <person name="Lutzoni F."/>
            <person name="Magnuson J."/>
            <person name="Mondo S."/>
            <person name="Nolan M."/>
            <person name="Ohm R."/>
            <person name="Pangilinan J."/>
            <person name="Park H.-J."/>
            <person name="Ramirez L."/>
            <person name="Alfaro M."/>
            <person name="Sun H."/>
            <person name="Tritt A."/>
            <person name="Yoshinaga Y."/>
            <person name="Zwiers L.-H."/>
            <person name="Turgeon B."/>
            <person name="Goodwin S."/>
            <person name="Spatafora J."/>
            <person name="Crous P."/>
            <person name="Grigoriev I."/>
        </authorList>
    </citation>
    <scope>NUCLEOTIDE SEQUENCE</scope>
    <source>
        <strain evidence="1">CBS 115976</strain>
    </source>
</reference>
<dbReference type="AlphaFoldDB" id="A0A6A6UCI7"/>
<proteinExistence type="predicted"/>
<evidence type="ECO:0000313" key="1">
    <source>
        <dbReference type="EMBL" id="KAF2669356.1"/>
    </source>
</evidence>
<organism evidence="1 2">
    <name type="scientific">Microthyrium microscopicum</name>
    <dbReference type="NCBI Taxonomy" id="703497"/>
    <lineage>
        <taxon>Eukaryota</taxon>
        <taxon>Fungi</taxon>
        <taxon>Dikarya</taxon>
        <taxon>Ascomycota</taxon>
        <taxon>Pezizomycotina</taxon>
        <taxon>Dothideomycetes</taxon>
        <taxon>Dothideomycetes incertae sedis</taxon>
        <taxon>Microthyriales</taxon>
        <taxon>Microthyriaceae</taxon>
        <taxon>Microthyrium</taxon>
    </lineage>
</organism>
<evidence type="ECO:0000313" key="2">
    <source>
        <dbReference type="Proteomes" id="UP000799302"/>
    </source>
</evidence>
<dbReference type="OrthoDB" id="3029470at2759"/>
<dbReference type="Proteomes" id="UP000799302">
    <property type="component" value="Unassembled WGS sequence"/>
</dbReference>
<accession>A0A6A6UCI7</accession>
<gene>
    <name evidence="1" type="ORF">BT63DRAFT_413794</name>
</gene>
<sequence>MNDITAENPSFDWELCGLLHNKIIDIGWAAGGYSETHDHRSWWEYHSTSHSLDGHTCHVHNQPLSTNSILEQLEQRLPLDLIKFLKLAKNCDSGGPFCFIFADLCRPYEILDYLDAANPFASILAQSGGAYQICLYRANLSHGIGILFNIRTMGAFTLYCVEDQPGYGLPAGMIIPLETILSGLLDMEKEKRIEAAGSQLHPGTGKPINPGKWSWNTRDNPEVITPKTVQAWDSLLDAIEEKNPTLRHEQCKVGYPPEALSSAGLCTFWVEHRFIIEFLSSIRIPNFKYIAPGLRLPTSAELMNQPFGDQQKFRRRLDPPTQVHVFPFVFLRTDQPVPMPPYGWLSPQWAKVTQNEAGLYLNSMYGYPDGCRLFLPIRVGENGWAKKGDLTKFKPGGMAWSWYNIFYDGLYQPGNHSHIFRYPALSLERLLTNWTDMVKNGHWNVGPDGVSDGIEKFKEADTEEKWRLYCIQSLW</sequence>
<protein>
    <submittedName>
        <fullName evidence="1">Uncharacterized protein</fullName>
    </submittedName>
</protein>
<dbReference type="EMBL" id="MU004235">
    <property type="protein sequence ID" value="KAF2669356.1"/>
    <property type="molecule type" value="Genomic_DNA"/>
</dbReference>
<keyword evidence="2" id="KW-1185">Reference proteome</keyword>